<comment type="caution">
    <text evidence="2">The sequence shown here is derived from an EMBL/GenBank/DDBJ whole genome shotgun (WGS) entry which is preliminary data.</text>
</comment>
<keyword evidence="3" id="KW-1185">Reference proteome</keyword>
<accession>A0ABR3YWM9</accession>
<evidence type="ECO:0000313" key="2">
    <source>
        <dbReference type="EMBL" id="KAL1892794.1"/>
    </source>
</evidence>
<feature type="region of interest" description="Disordered" evidence="1">
    <location>
        <begin position="264"/>
        <end position="292"/>
    </location>
</feature>
<name>A0ABR3YWM9_9PEZI</name>
<dbReference type="EMBL" id="JAWDJO010000123">
    <property type="protein sequence ID" value="KAL1892794.1"/>
    <property type="molecule type" value="Genomic_DNA"/>
</dbReference>
<organism evidence="2 3">
    <name type="scientific">Ceratocystis pirilliformis</name>
    <dbReference type="NCBI Taxonomy" id="259994"/>
    <lineage>
        <taxon>Eukaryota</taxon>
        <taxon>Fungi</taxon>
        <taxon>Dikarya</taxon>
        <taxon>Ascomycota</taxon>
        <taxon>Pezizomycotina</taxon>
        <taxon>Sordariomycetes</taxon>
        <taxon>Hypocreomycetidae</taxon>
        <taxon>Microascales</taxon>
        <taxon>Ceratocystidaceae</taxon>
        <taxon>Ceratocystis</taxon>
    </lineage>
</organism>
<sequence length="292" mass="32861">MSPSPAVTRQGVRDSKSDTHNEDPTVNGMSLYKQEALRQSVTYSSESHDFFPILMSIWSENFLPPITTTSIKSCINSLRSQAQLTNTTFAFAESLTVPEHLLTSVTFAWKMAVQSSAPKFYSDGASPCSITASIAKATSDDALSIARNVSLMFRSFRYQPKTSLKPLIGQVEKIRFIQRDIVGKFHERPFTWAVDKLILEYHSCITLIPNLEDTTEWEAFSSLLHTKQTFKESQINLRFCRTYQTTQKYGEHTNKRDSKLHGAMATTSCTSPSPSTQAHKYPSSPPKTILFH</sequence>
<protein>
    <submittedName>
        <fullName evidence="2">Uncharacterized protein</fullName>
    </submittedName>
</protein>
<dbReference type="Proteomes" id="UP001583280">
    <property type="component" value="Unassembled WGS sequence"/>
</dbReference>
<evidence type="ECO:0000256" key="1">
    <source>
        <dbReference type="SAM" id="MobiDB-lite"/>
    </source>
</evidence>
<reference evidence="2 3" key="1">
    <citation type="journal article" date="2024" name="IMA Fungus">
        <title>IMA Genome - F19 : A genome assembly and annotation guide to empower mycologists, including annotated draft genome sequences of Ceratocystis pirilliformis, Diaporthe australafricana, Fusarium ophioides, Paecilomyces lecythidis, and Sporothrix stenoceras.</title>
        <authorList>
            <person name="Aylward J."/>
            <person name="Wilson A.M."/>
            <person name="Visagie C.M."/>
            <person name="Spraker J."/>
            <person name="Barnes I."/>
            <person name="Buitendag C."/>
            <person name="Ceriani C."/>
            <person name="Del Mar Angel L."/>
            <person name="du Plessis D."/>
            <person name="Fuchs T."/>
            <person name="Gasser K."/>
            <person name="Kramer D."/>
            <person name="Li W."/>
            <person name="Munsamy K."/>
            <person name="Piso A."/>
            <person name="Price J.L."/>
            <person name="Sonnekus B."/>
            <person name="Thomas C."/>
            <person name="van der Nest A."/>
            <person name="van Dijk A."/>
            <person name="van Heerden A."/>
            <person name="van Vuuren N."/>
            <person name="Yilmaz N."/>
            <person name="Duong T.A."/>
            <person name="van der Merwe N.A."/>
            <person name="Wingfield M.J."/>
            <person name="Wingfield B.D."/>
        </authorList>
    </citation>
    <scope>NUCLEOTIDE SEQUENCE [LARGE SCALE GENOMIC DNA]</scope>
    <source>
        <strain evidence="2 3">CMW 12675</strain>
    </source>
</reference>
<gene>
    <name evidence="2" type="ORF">Cpir12675_004405</name>
</gene>
<proteinExistence type="predicted"/>
<feature type="region of interest" description="Disordered" evidence="1">
    <location>
        <begin position="1"/>
        <end position="27"/>
    </location>
</feature>
<feature type="compositionally biased region" description="Basic and acidic residues" evidence="1">
    <location>
        <begin position="11"/>
        <end position="23"/>
    </location>
</feature>
<feature type="compositionally biased region" description="Low complexity" evidence="1">
    <location>
        <begin position="266"/>
        <end position="276"/>
    </location>
</feature>
<evidence type="ECO:0000313" key="3">
    <source>
        <dbReference type="Proteomes" id="UP001583280"/>
    </source>
</evidence>